<keyword evidence="3" id="KW-1185">Reference proteome</keyword>
<name>A0AA38LM76_TAXCH</name>
<proteinExistence type="predicted"/>
<evidence type="ECO:0000256" key="1">
    <source>
        <dbReference type="SAM" id="MobiDB-lite"/>
    </source>
</evidence>
<sequence length="68" mass="8185">IKMLETMMDRMFRRQEELVDLQKITSVKQESMDSVVRGLAKKIGISKSHHEEDYEEEHEEETFNTREK</sequence>
<dbReference type="EMBL" id="JAHRHJ020000001">
    <property type="protein sequence ID" value="KAH9328864.1"/>
    <property type="molecule type" value="Genomic_DNA"/>
</dbReference>
<accession>A0AA38LM76</accession>
<evidence type="ECO:0000313" key="2">
    <source>
        <dbReference type="EMBL" id="KAH9328864.1"/>
    </source>
</evidence>
<dbReference type="Proteomes" id="UP000824469">
    <property type="component" value="Unassembled WGS sequence"/>
</dbReference>
<protein>
    <submittedName>
        <fullName evidence="2">Uncharacterized protein</fullName>
    </submittedName>
</protein>
<organism evidence="2 3">
    <name type="scientific">Taxus chinensis</name>
    <name type="common">Chinese yew</name>
    <name type="synonym">Taxus wallichiana var. chinensis</name>
    <dbReference type="NCBI Taxonomy" id="29808"/>
    <lineage>
        <taxon>Eukaryota</taxon>
        <taxon>Viridiplantae</taxon>
        <taxon>Streptophyta</taxon>
        <taxon>Embryophyta</taxon>
        <taxon>Tracheophyta</taxon>
        <taxon>Spermatophyta</taxon>
        <taxon>Pinopsida</taxon>
        <taxon>Pinidae</taxon>
        <taxon>Conifers II</taxon>
        <taxon>Cupressales</taxon>
        <taxon>Taxaceae</taxon>
        <taxon>Taxus</taxon>
    </lineage>
</organism>
<feature type="region of interest" description="Disordered" evidence="1">
    <location>
        <begin position="46"/>
        <end position="68"/>
    </location>
</feature>
<reference evidence="2 3" key="1">
    <citation type="journal article" date="2021" name="Nat. Plants">
        <title>The Taxus genome provides insights into paclitaxel biosynthesis.</title>
        <authorList>
            <person name="Xiong X."/>
            <person name="Gou J."/>
            <person name="Liao Q."/>
            <person name="Li Y."/>
            <person name="Zhou Q."/>
            <person name="Bi G."/>
            <person name="Li C."/>
            <person name="Du R."/>
            <person name="Wang X."/>
            <person name="Sun T."/>
            <person name="Guo L."/>
            <person name="Liang H."/>
            <person name="Lu P."/>
            <person name="Wu Y."/>
            <person name="Zhang Z."/>
            <person name="Ro D.K."/>
            <person name="Shang Y."/>
            <person name="Huang S."/>
            <person name="Yan J."/>
        </authorList>
    </citation>
    <scope>NUCLEOTIDE SEQUENCE [LARGE SCALE GENOMIC DNA]</scope>
    <source>
        <strain evidence="2">Ta-2019</strain>
    </source>
</reference>
<evidence type="ECO:0000313" key="3">
    <source>
        <dbReference type="Proteomes" id="UP000824469"/>
    </source>
</evidence>
<gene>
    <name evidence="2" type="ORF">KI387_000972</name>
</gene>
<feature type="non-terminal residue" evidence="2">
    <location>
        <position position="68"/>
    </location>
</feature>
<feature type="non-terminal residue" evidence="2">
    <location>
        <position position="1"/>
    </location>
</feature>
<comment type="caution">
    <text evidence="2">The sequence shown here is derived from an EMBL/GenBank/DDBJ whole genome shotgun (WGS) entry which is preliminary data.</text>
</comment>
<dbReference type="AlphaFoldDB" id="A0AA38LM76"/>